<feature type="signal peptide" evidence="1">
    <location>
        <begin position="1"/>
        <end position="25"/>
    </location>
</feature>
<keyword evidence="1" id="KW-0732">Signal</keyword>
<dbReference type="EMBL" id="JFHC01000003">
    <property type="protein sequence ID" value="KDR44342.1"/>
    <property type="molecule type" value="Genomic_DNA"/>
</dbReference>
<dbReference type="PROSITE" id="PS51257">
    <property type="entry name" value="PROKAR_LIPOPROTEIN"/>
    <property type="match status" value="1"/>
</dbReference>
<evidence type="ECO:0000313" key="2">
    <source>
        <dbReference type="EMBL" id="KDR44342.1"/>
    </source>
</evidence>
<protein>
    <recommendedName>
        <fullName evidence="4">Lipoprotein</fullName>
    </recommendedName>
</protein>
<comment type="caution">
    <text evidence="2">The sequence shown here is derived from an EMBL/GenBank/DDBJ whole genome shotgun (WGS) entry which is preliminary data.</text>
</comment>
<evidence type="ECO:0008006" key="4">
    <source>
        <dbReference type="Google" id="ProtNLM"/>
    </source>
</evidence>
<feature type="chain" id="PRO_5007372465" description="Lipoprotein" evidence="1">
    <location>
        <begin position="26"/>
        <end position="101"/>
    </location>
</feature>
<proteinExistence type="predicted"/>
<dbReference type="Proteomes" id="UP000027466">
    <property type="component" value="Unassembled WGS sequence"/>
</dbReference>
<organism evidence="2 3">
    <name type="scientific">Caballeronia glathei</name>
    <dbReference type="NCBI Taxonomy" id="60547"/>
    <lineage>
        <taxon>Bacteria</taxon>
        <taxon>Pseudomonadati</taxon>
        <taxon>Pseudomonadota</taxon>
        <taxon>Betaproteobacteria</taxon>
        <taxon>Burkholderiales</taxon>
        <taxon>Burkholderiaceae</taxon>
        <taxon>Caballeronia</taxon>
    </lineage>
</organism>
<accession>A0A069PV53</accession>
<name>A0A069PV53_9BURK</name>
<reference evidence="2 3" key="1">
    <citation type="submission" date="2014-03" db="EMBL/GenBank/DDBJ databases">
        <title>Draft Genome Sequences of Four Burkholderia Strains.</title>
        <authorList>
            <person name="Liu X.Y."/>
            <person name="Li C.X."/>
            <person name="Xu J.H."/>
        </authorList>
    </citation>
    <scope>NUCLEOTIDE SEQUENCE [LARGE SCALE GENOMIC DNA]</scope>
    <source>
        <strain evidence="2 3">DSM 50014</strain>
    </source>
</reference>
<dbReference type="STRING" id="60547.GCA_000751215_04372"/>
<sequence>MRSSKSGWICTVLGLSLAVSACVSAPPPPAAQKKPPEGVARVRAATEAAVVSSQSEISNANPAAVPRRQTSVQCDTIGNMFICTDGEAICWWNARTGYGCN</sequence>
<dbReference type="AlphaFoldDB" id="A0A069PV53"/>
<dbReference type="RefSeq" id="WP_035935209.1">
    <property type="nucleotide sequence ID" value="NZ_CADFFX010000002.1"/>
</dbReference>
<keyword evidence="3" id="KW-1185">Reference proteome</keyword>
<gene>
    <name evidence="2" type="ORF">BG61_19490</name>
</gene>
<evidence type="ECO:0000256" key="1">
    <source>
        <dbReference type="SAM" id="SignalP"/>
    </source>
</evidence>
<evidence type="ECO:0000313" key="3">
    <source>
        <dbReference type="Proteomes" id="UP000027466"/>
    </source>
</evidence>